<gene>
    <name evidence="1" type="ORF">FHX76_001851</name>
</gene>
<dbReference type="Proteomes" id="UP000541033">
    <property type="component" value="Unassembled WGS sequence"/>
</dbReference>
<evidence type="ECO:0000313" key="2">
    <source>
        <dbReference type="Proteomes" id="UP000541033"/>
    </source>
</evidence>
<dbReference type="EMBL" id="JAAMOX010000001">
    <property type="protein sequence ID" value="NIH53983.1"/>
    <property type="molecule type" value="Genomic_DNA"/>
</dbReference>
<proteinExistence type="predicted"/>
<reference evidence="1 2" key="1">
    <citation type="submission" date="2020-02" db="EMBL/GenBank/DDBJ databases">
        <title>Sequencing the genomes of 1000 actinobacteria strains.</title>
        <authorList>
            <person name="Klenk H.-P."/>
        </authorList>
    </citation>
    <scope>NUCLEOTIDE SEQUENCE [LARGE SCALE GENOMIC DNA]</scope>
    <source>
        <strain evidence="1 2">DSM 27960</strain>
    </source>
</reference>
<dbReference type="AlphaFoldDB" id="A0A7X5R1Q1"/>
<sequence>MGSNLICLFGRYGFGCPQKKPLILKGQTLVMLDDTSLPTPSLSRGVKTGQS</sequence>
<keyword evidence="2" id="KW-1185">Reference proteome</keyword>
<name>A0A7X5R1Q1_9MICO</name>
<evidence type="ECO:0000313" key="1">
    <source>
        <dbReference type="EMBL" id="NIH53983.1"/>
    </source>
</evidence>
<accession>A0A7X5R1Q1</accession>
<organism evidence="1 2">
    <name type="scientific">Lysinibacter cavernae</name>
    <dbReference type="NCBI Taxonomy" id="1640652"/>
    <lineage>
        <taxon>Bacteria</taxon>
        <taxon>Bacillati</taxon>
        <taxon>Actinomycetota</taxon>
        <taxon>Actinomycetes</taxon>
        <taxon>Micrococcales</taxon>
        <taxon>Microbacteriaceae</taxon>
        <taxon>Lysinibacter</taxon>
    </lineage>
</organism>
<protein>
    <submittedName>
        <fullName evidence="1">Uncharacterized protein</fullName>
    </submittedName>
</protein>
<comment type="caution">
    <text evidence="1">The sequence shown here is derived from an EMBL/GenBank/DDBJ whole genome shotgun (WGS) entry which is preliminary data.</text>
</comment>